<dbReference type="EMBL" id="CAJNOR010000334">
    <property type="protein sequence ID" value="CAF0883175.1"/>
    <property type="molecule type" value="Genomic_DNA"/>
</dbReference>
<sequence>MLITFIFIVCTTTVSASTYYAIAPFNTNPLYGSVYTYESTLMKFQFYMNFSFHIDDKDIDLYYFESGPVATIGQNSSVFYMPMQCGTAFERLFLLSFDLKTKTYQQSQWISHDGFFHYLFYDPRRQRLFGLYSVSTFTLIIEEYDLHTLEAIKQYTKQDGEQYAFSYANCYIFDYEENWIVEVRTRFENPSVQAYYIKMDLNLVGKKDDIVVDFHLMPEVHNLCSMTYDMKTKNVFATWQHGSIDRDLIMLYMNPYTGEFRNETLLFSTPKGLVVQDIQAVYNETTRQILFFIHHENDSTFSDTYWTLLVEFDTMKILEKKQVKNIHDFDRWELFLL</sequence>
<feature type="chain" id="PRO_5036411659" evidence="1">
    <location>
        <begin position="17"/>
        <end position="337"/>
    </location>
</feature>
<feature type="signal peptide" evidence="1">
    <location>
        <begin position="1"/>
        <end position="16"/>
    </location>
</feature>
<dbReference type="OrthoDB" id="9984815at2759"/>
<keyword evidence="1" id="KW-0732">Signal</keyword>
<accession>A0A815H949</accession>
<comment type="caution">
    <text evidence="3">The sequence shown here is derived from an EMBL/GenBank/DDBJ whole genome shotgun (WGS) entry which is preliminary data.</text>
</comment>
<protein>
    <submittedName>
        <fullName evidence="3">Uncharacterized protein</fullName>
    </submittedName>
</protein>
<evidence type="ECO:0000313" key="2">
    <source>
        <dbReference type="EMBL" id="CAF0883175.1"/>
    </source>
</evidence>
<name>A0A815H949_ADIRI</name>
<evidence type="ECO:0000313" key="3">
    <source>
        <dbReference type="EMBL" id="CAF1348977.1"/>
    </source>
</evidence>
<proteinExistence type="predicted"/>
<gene>
    <name evidence="3" type="ORF">EDS130_LOCUS33165</name>
    <name evidence="2" type="ORF">XAT740_LOCUS7111</name>
</gene>
<organism evidence="3 5">
    <name type="scientific">Adineta ricciae</name>
    <name type="common">Rotifer</name>
    <dbReference type="NCBI Taxonomy" id="249248"/>
    <lineage>
        <taxon>Eukaryota</taxon>
        <taxon>Metazoa</taxon>
        <taxon>Spiralia</taxon>
        <taxon>Gnathifera</taxon>
        <taxon>Rotifera</taxon>
        <taxon>Eurotatoria</taxon>
        <taxon>Bdelloidea</taxon>
        <taxon>Adinetida</taxon>
        <taxon>Adinetidae</taxon>
        <taxon>Adineta</taxon>
    </lineage>
</organism>
<evidence type="ECO:0000313" key="5">
    <source>
        <dbReference type="Proteomes" id="UP000663852"/>
    </source>
</evidence>
<evidence type="ECO:0000313" key="4">
    <source>
        <dbReference type="Proteomes" id="UP000663828"/>
    </source>
</evidence>
<dbReference type="Proteomes" id="UP000663852">
    <property type="component" value="Unassembled WGS sequence"/>
</dbReference>
<reference evidence="3" key="1">
    <citation type="submission" date="2021-02" db="EMBL/GenBank/DDBJ databases">
        <authorList>
            <person name="Nowell W R."/>
        </authorList>
    </citation>
    <scope>NUCLEOTIDE SEQUENCE</scope>
</reference>
<keyword evidence="4" id="KW-1185">Reference proteome</keyword>
<dbReference type="EMBL" id="CAJNOJ010000262">
    <property type="protein sequence ID" value="CAF1348977.1"/>
    <property type="molecule type" value="Genomic_DNA"/>
</dbReference>
<evidence type="ECO:0000256" key="1">
    <source>
        <dbReference type="SAM" id="SignalP"/>
    </source>
</evidence>
<dbReference type="Proteomes" id="UP000663828">
    <property type="component" value="Unassembled WGS sequence"/>
</dbReference>
<dbReference type="AlphaFoldDB" id="A0A815H949"/>